<dbReference type="EMBL" id="CP075546">
    <property type="protein sequence ID" value="QVV87807.1"/>
    <property type="molecule type" value="Genomic_DNA"/>
</dbReference>
<gene>
    <name evidence="1" type="ORF">KHC33_10680</name>
</gene>
<organism evidence="1 2">
    <name type="scientific">Methanospirillum purgamenti</name>
    <dbReference type="NCBI Taxonomy" id="2834276"/>
    <lineage>
        <taxon>Archaea</taxon>
        <taxon>Methanobacteriati</taxon>
        <taxon>Methanobacteriota</taxon>
        <taxon>Stenosarchaea group</taxon>
        <taxon>Methanomicrobia</taxon>
        <taxon>Methanomicrobiales</taxon>
        <taxon>Methanospirillaceae</taxon>
        <taxon>Methanospirillum</taxon>
    </lineage>
</organism>
<evidence type="ECO:0008006" key="3">
    <source>
        <dbReference type="Google" id="ProtNLM"/>
    </source>
</evidence>
<proteinExistence type="predicted"/>
<dbReference type="Proteomes" id="UP000680656">
    <property type="component" value="Chromosome"/>
</dbReference>
<dbReference type="AlphaFoldDB" id="A0A8E7EGF9"/>
<reference evidence="1 2" key="1">
    <citation type="submission" date="2021-05" db="EMBL/GenBank/DDBJ databases">
        <title>A novel Methanospirillum isolate from a pyrite-forming mixed culture.</title>
        <authorList>
            <person name="Bunk B."/>
            <person name="Sproer C."/>
            <person name="Spring S."/>
            <person name="Pester M."/>
        </authorList>
    </citation>
    <scope>NUCLEOTIDE SEQUENCE [LARGE SCALE GENOMIC DNA]</scope>
    <source>
        <strain evidence="1 2">J.3.6.1-F.2.7.3</strain>
    </source>
</reference>
<dbReference type="RefSeq" id="WP_214418627.1">
    <property type="nucleotide sequence ID" value="NZ_CP075546.1"/>
</dbReference>
<evidence type="ECO:0000313" key="1">
    <source>
        <dbReference type="EMBL" id="QVV87807.1"/>
    </source>
</evidence>
<dbReference type="SUPFAM" id="SSF52833">
    <property type="entry name" value="Thioredoxin-like"/>
    <property type="match status" value="1"/>
</dbReference>
<name>A0A8E7EGF9_9EURY</name>
<evidence type="ECO:0000313" key="2">
    <source>
        <dbReference type="Proteomes" id="UP000680656"/>
    </source>
</evidence>
<dbReference type="GeneID" id="65097654"/>
<protein>
    <recommendedName>
        <fullName evidence="3">Thioredoxin domain-containing protein</fullName>
    </recommendedName>
</protein>
<sequence>MVVQKLLIYSLLTVAIFFIQVGSASVFLQDSTEIPGDQLLATMNNTTNLSSSPFPIQFFYNTHCGSCQEAVEFLNGFAVKNPDITVLYHDLYNSSANSSMFTEYKTKFNDNVNIHYPAVFIGDVVLVGSFDIASYTETLTTWYQEKRNTQTIPGFLSWITRLFSGK</sequence>
<dbReference type="CDD" id="cd01659">
    <property type="entry name" value="TRX_superfamily"/>
    <property type="match status" value="1"/>
</dbReference>
<dbReference type="Gene3D" id="3.40.30.10">
    <property type="entry name" value="Glutaredoxin"/>
    <property type="match status" value="1"/>
</dbReference>
<accession>A0A8E7EGF9</accession>
<keyword evidence="2" id="KW-1185">Reference proteome</keyword>
<dbReference type="KEGG" id="mrtj:KHC33_10680"/>
<dbReference type="InterPro" id="IPR036249">
    <property type="entry name" value="Thioredoxin-like_sf"/>
</dbReference>